<keyword evidence="2" id="KW-1185">Reference proteome</keyword>
<accession>A0A0C2RSE6</accession>
<organism evidence="1 2">
    <name type="scientific">Jeotgalibacillus alimentarius</name>
    <dbReference type="NCBI Taxonomy" id="135826"/>
    <lineage>
        <taxon>Bacteria</taxon>
        <taxon>Bacillati</taxon>
        <taxon>Bacillota</taxon>
        <taxon>Bacilli</taxon>
        <taxon>Bacillales</taxon>
        <taxon>Caryophanaceae</taxon>
        <taxon>Jeotgalibacillus</taxon>
    </lineage>
</organism>
<dbReference type="EMBL" id="JXRQ01000027">
    <property type="protein sequence ID" value="KIL44679.1"/>
    <property type="molecule type" value="Genomic_DNA"/>
</dbReference>
<gene>
    <name evidence="1" type="ORF">KP77_29000</name>
</gene>
<name>A0A0C2RSE6_9BACL</name>
<sequence>MKELMQKWQVIPLPSEKIQKVIEIIAKVIHISSNVIE</sequence>
<dbReference type="STRING" id="135826.KP77_29000"/>
<comment type="caution">
    <text evidence="1">The sequence shown here is derived from an EMBL/GenBank/DDBJ whole genome shotgun (WGS) entry which is preliminary data.</text>
</comment>
<dbReference type="AlphaFoldDB" id="A0A0C2RSE6"/>
<protein>
    <submittedName>
        <fullName evidence="1">Uncharacterized protein</fullName>
    </submittedName>
</protein>
<evidence type="ECO:0000313" key="1">
    <source>
        <dbReference type="EMBL" id="KIL44679.1"/>
    </source>
</evidence>
<dbReference type="PATRIC" id="fig|135826.4.peg.2882"/>
<evidence type="ECO:0000313" key="2">
    <source>
        <dbReference type="Proteomes" id="UP000031950"/>
    </source>
</evidence>
<dbReference type="Proteomes" id="UP000031950">
    <property type="component" value="Unassembled WGS sequence"/>
</dbReference>
<proteinExistence type="predicted"/>
<reference evidence="1 2" key="1">
    <citation type="submission" date="2015-01" db="EMBL/GenBank/DDBJ databases">
        <title>Genome sequence of Jeotgalibacillus alimentarius.</title>
        <authorList>
            <person name="Goh K.M."/>
            <person name="Chan K.-G."/>
            <person name="Yaakop A.S."/>
            <person name="Ee R."/>
            <person name="Gan H.M."/>
            <person name="Chan C.S."/>
        </authorList>
    </citation>
    <scope>NUCLEOTIDE SEQUENCE [LARGE SCALE GENOMIC DNA]</scope>
    <source>
        <strain evidence="1 2">YKJ-13</strain>
    </source>
</reference>